<dbReference type="GO" id="GO:0141221">
    <property type="term" value="F:histone deacetylase activity, hydrolytic mechanism"/>
    <property type="evidence" value="ECO:0007669"/>
    <property type="project" value="UniProtKB-EC"/>
</dbReference>
<reference evidence="11" key="1">
    <citation type="submission" date="2020-05" db="EMBL/GenBank/DDBJ databases">
        <title>Phylogenomic resolution of chytrid fungi.</title>
        <authorList>
            <person name="Stajich J.E."/>
            <person name="Amses K."/>
            <person name="Simmons R."/>
            <person name="Seto K."/>
            <person name="Myers J."/>
            <person name="Bonds A."/>
            <person name="Quandt C.A."/>
            <person name="Barry K."/>
            <person name="Liu P."/>
            <person name="Grigoriev I."/>
            <person name="Longcore J.E."/>
            <person name="James T.Y."/>
        </authorList>
    </citation>
    <scope>NUCLEOTIDE SEQUENCE</scope>
    <source>
        <strain evidence="11">PLAUS21</strain>
    </source>
</reference>
<dbReference type="GO" id="GO:0040029">
    <property type="term" value="P:epigenetic regulation of gene expression"/>
    <property type="evidence" value="ECO:0007669"/>
    <property type="project" value="TreeGrafter"/>
</dbReference>
<organism evidence="11 12">
    <name type="scientific">Boothiomyces macroporosus</name>
    <dbReference type="NCBI Taxonomy" id="261099"/>
    <lineage>
        <taxon>Eukaryota</taxon>
        <taxon>Fungi</taxon>
        <taxon>Fungi incertae sedis</taxon>
        <taxon>Chytridiomycota</taxon>
        <taxon>Chytridiomycota incertae sedis</taxon>
        <taxon>Chytridiomycetes</taxon>
        <taxon>Rhizophydiales</taxon>
        <taxon>Terramycetaceae</taxon>
        <taxon>Boothiomyces</taxon>
    </lineage>
</organism>
<evidence type="ECO:0000313" key="11">
    <source>
        <dbReference type="EMBL" id="KAJ3257433.1"/>
    </source>
</evidence>
<evidence type="ECO:0000256" key="4">
    <source>
        <dbReference type="ARBA" id="ARBA00022491"/>
    </source>
</evidence>
<keyword evidence="4" id="KW-0678">Repressor</keyword>
<dbReference type="EMBL" id="JADGKB010000038">
    <property type="protein sequence ID" value="KAJ3257433.1"/>
    <property type="molecule type" value="Genomic_DNA"/>
</dbReference>
<dbReference type="InterPro" id="IPR023801">
    <property type="entry name" value="His_deacetylse_dom"/>
</dbReference>
<proteinExistence type="inferred from homology"/>
<dbReference type="InterPro" id="IPR023696">
    <property type="entry name" value="Ureohydrolase_dom_sf"/>
</dbReference>
<feature type="domain" description="Histone deacetylase" evidence="10">
    <location>
        <begin position="34"/>
        <end position="168"/>
    </location>
</feature>
<sequence length="286" mass="31413">MSKYKTKSGYNTGLFYDEAMLTHTNPSNTQSDIHYEDGSRISKTFELLASADLLTLLYRVVIRESTFKFLPLAHSIDYIKKLVSIPQSTPKQLKDLQEKYVDVYLCKSSLQAALVSASGVYQCCEDVWNGKVNNAFALVRPPGHHATRDEAMGFCILNNVSLAAERMVRLDFNLVCSGFDAGIGDFIGESFVTPAGFAHLTHLLKGLANGKLVLALEGGYNIGTVTSSVLECVKSLLGIPIAPLKVGQPQNHTLKLVEDLKDILRKHYKCFSPPVVEVAEGSNQLI</sequence>
<keyword evidence="12" id="KW-1185">Reference proteome</keyword>
<keyword evidence="9" id="KW-0539">Nucleus</keyword>
<gene>
    <name evidence="11" type="primary">HDA1</name>
    <name evidence="11" type="ORF">HK103_004508</name>
</gene>
<evidence type="ECO:0000256" key="9">
    <source>
        <dbReference type="ARBA" id="ARBA00023242"/>
    </source>
</evidence>
<evidence type="ECO:0000256" key="1">
    <source>
        <dbReference type="ARBA" id="ARBA00004123"/>
    </source>
</evidence>
<keyword evidence="6" id="KW-0156">Chromatin regulator</keyword>
<evidence type="ECO:0000256" key="5">
    <source>
        <dbReference type="ARBA" id="ARBA00022801"/>
    </source>
</evidence>
<dbReference type="SUPFAM" id="SSF52768">
    <property type="entry name" value="Arginase/deacetylase"/>
    <property type="match status" value="1"/>
</dbReference>
<dbReference type="Pfam" id="PF00850">
    <property type="entry name" value="Hist_deacetyl"/>
    <property type="match status" value="2"/>
</dbReference>
<dbReference type="GO" id="GO:0000118">
    <property type="term" value="C:histone deacetylase complex"/>
    <property type="evidence" value="ECO:0007669"/>
    <property type="project" value="TreeGrafter"/>
</dbReference>
<dbReference type="InterPro" id="IPR037138">
    <property type="entry name" value="His_deacetylse_dom_sf"/>
</dbReference>
<dbReference type="PANTHER" id="PTHR10625:SF5">
    <property type="entry name" value="HISTONE DEACETYLASE"/>
    <property type="match status" value="1"/>
</dbReference>
<comment type="similarity">
    <text evidence="2">Belongs to the histone deacetylase family. HD type 2 subfamily.</text>
</comment>
<comment type="subcellular location">
    <subcellularLocation>
        <location evidence="1">Nucleus</location>
    </subcellularLocation>
</comment>
<evidence type="ECO:0000256" key="7">
    <source>
        <dbReference type="ARBA" id="ARBA00023015"/>
    </source>
</evidence>
<evidence type="ECO:0000259" key="10">
    <source>
        <dbReference type="Pfam" id="PF00850"/>
    </source>
</evidence>
<keyword evidence="7" id="KW-0805">Transcription regulation</keyword>
<dbReference type="PANTHER" id="PTHR10625">
    <property type="entry name" value="HISTONE DEACETYLASE HDAC1-RELATED"/>
    <property type="match status" value="1"/>
</dbReference>
<name>A0AAD5Y8C3_9FUNG</name>
<evidence type="ECO:0000256" key="8">
    <source>
        <dbReference type="ARBA" id="ARBA00023163"/>
    </source>
</evidence>
<keyword evidence="5" id="KW-0378">Hydrolase</keyword>
<dbReference type="AlphaFoldDB" id="A0AAD5Y8C3"/>
<evidence type="ECO:0000313" key="12">
    <source>
        <dbReference type="Proteomes" id="UP001210925"/>
    </source>
</evidence>
<evidence type="ECO:0000256" key="2">
    <source>
        <dbReference type="ARBA" id="ARBA00007738"/>
    </source>
</evidence>
<evidence type="ECO:0000256" key="3">
    <source>
        <dbReference type="ARBA" id="ARBA00012111"/>
    </source>
</evidence>
<evidence type="ECO:0000256" key="6">
    <source>
        <dbReference type="ARBA" id="ARBA00022853"/>
    </source>
</evidence>
<dbReference type="EC" id="3.5.1.98" evidence="3"/>
<accession>A0AAD5Y8C3</accession>
<dbReference type="Gene3D" id="3.40.800.20">
    <property type="entry name" value="Histone deacetylase domain"/>
    <property type="match status" value="2"/>
</dbReference>
<comment type="caution">
    <text evidence="11">The sequence shown here is derived from an EMBL/GenBank/DDBJ whole genome shotgun (WGS) entry which is preliminary data.</text>
</comment>
<keyword evidence="8" id="KW-0804">Transcription</keyword>
<protein>
    <recommendedName>
        <fullName evidence="3">histone deacetylase</fullName>
        <ecNumber evidence="3">3.5.1.98</ecNumber>
    </recommendedName>
</protein>
<dbReference type="Proteomes" id="UP001210925">
    <property type="component" value="Unassembled WGS sequence"/>
</dbReference>
<feature type="domain" description="Histone deacetylase" evidence="10">
    <location>
        <begin position="173"/>
        <end position="235"/>
    </location>
</feature>